<dbReference type="InterPro" id="IPR000836">
    <property type="entry name" value="PRTase_dom"/>
</dbReference>
<organism evidence="3 4">
    <name type="scientific">Anaerococcus cruorum</name>
    <dbReference type="NCBI Taxonomy" id="3115617"/>
    <lineage>
        <taxon>Bacteria</taxon>
        <taxon>Bacillati</taxon>
        <taxon>Bacillota</taxon>
        <taxon>Tissierellia</taxon>
        <taxon>Tissierellales</taxon>
        <taxon>Peptoniphilaceae</taxon>
        <taxon>Anaerococcus</taxon>
    </lineage>
</organism>
<sequence length="209" mass="24264">MVIDFLFLDKNMCYSCKQNKIVAHFLCKDCLKKLDYVANKFSLENYEAHAVYFYNESMKKLIGDYKFNRNTSLAKVFASIIYDYARVNNLFDCDYILPSPSSKSTINKRGFDHIKTITDHFIKDTECIYLNDFKKIKNTKAQHNLNKEDRAYNLIDAFSYDKDLTGKSVLLIDDLVTTGNTAMEIIKVLENCNIKEVKVLAITSEHRVN</sequence>
<evidence type="ECO:0000256" key="1">
    <source>
        <dbReference type="ARBA" id="ARBA00008007"/>
    </source>
</evidence>
<keyword evidence="4" id="KW-1185">Reference proteome</keyword>
<gene>
    <name evidence="3" type="ORF">ACCQ40_05035</name>
</gene>
<dbReference type="EMBL" id="JBGMEH010000006">
    <property type="protein sequence ID" value="MFO3716150.1"/>
    <property type="molecule type" value="Genomic_DNA"/>
</dbReference>
<dbReference type="CDD" id="cd06223">
    <property type="entry name" value="PRTases_typeI"/>
    <property type="match status" value="1"/>
</dbReference>
<evidence type="ECO:0000313" key="4">
    <source>
        <dbReference type="Proteomes" id="UP001638015"/>
    </source>
</evidence>
<name>A0ABW9MWF7_9FIRM</name>
<feature type="domain" description="Phosphoribosyltransferase" evidence="2">
    <location>
        <begin position="136"/>
        <end position="201"/>
    </location>
</feature>
<dbReference type="SUPFAM" id="SSF53271">
    <property type="entry name" value="PRTase-like"/>
    <property type="match status" value="1"/>
</dbReference>
<evidence type="ECO:0000259" key="2">
    <source>
        <dbReference type="Pfam" id="PF00156"/>
    </source>
</evidence>
<dbReference type="PANTHER" id="PTHR47505:SF1">
    <property type="entry name" value="DNA UTILIZATION PROTEIN YHGH"/>
    <property type="match status" value="1"/>
</dbReference>
<proteinExistence type="inferred from homology"/>
<comment type="caution">
    <text evidence="3">The sequence shown here is derived from an EMBL/GenBank/DDBJ whole genome shotgun (WGS) entry which is preliminary data.</text>
</comment>
<comment type="similarity">
    <text evidence="1">Belongs to the ComF/GntX family.</text>
</comment>
<dbReference type="RefSeq" id="WP_410032877.1">
    <property type="nucleotide sequence ID" value="NZ_JBGMEH010000006.1"/>
</dbReference>
<dbReference type="Proteomes" id="UP001638015">
    <property type="component" value="Unassembled WGS sequence"/>
</dbReference>
<evidence type="ECO:0000313" key="3">
    <source>
        <dbReference type="EMBL" id="MFO3716150.1"/>
    </source>
</evidence>
<dbReference type="InterPro" id="IPR029057">
    <property type="entry name" value="PRTase-like"/>
</dbReference>
<dbReference type="InterPro" id="IPR051910">
    <property type="entry name" value="ComF/GntX_DNA_util-trans"/>
</dbReference>
<dbReference type="PANTHER" id="PTHR47505">
    <property type="entry name" value="DNA UTILIZATION PROTEIN YHGH"/>
    <property type="match status" value="1"/>
</dbReference>
<dbReference type="Gene3D" id="3.40.50.2020">
    <property type="match status" value="1"/>
</dbReference>
<reference evidence="3 4" key="1">
    <citation type="journal article" date="2025" name="Anaerobe">
        <title>Description of Anaerococcus kampingiae sp. nov., Anaerococcus groningensis sp. nov., Anaerococcus martiniensis sp. nov., and Anaerococcus cruorum sp. nov., isolated from human clinical specimens.</title>
        <authorList>
            <person name="Boiten K.E."/>
            <person name="Meijer J."/>
            <person name="van Wezel E.M."/>
            <person name="Veloo A.C.M."/>
        </authorList>
    </citation>
    <scope>NUCLEOTIDE SEQUENCE [LARGE SCALE GENOMIC DNA]</scope>
    <source>
        <strain evidence="3 4">ENR1039</strain>
    </source>
</reference>
<accession>A0ABW9MWF7</accession>
<protein>
    <submittedName>
        <fullName evidence="3">ComF family protein</fullName>
    </submittedName>
</protein>
<dbReference type="Pfam" id="PF00156">
    <property type="entry name" value="Pribosyltran"/>
    <property type="match status" value="1"/>
</dbReference>